<evidence type="ECO:0000256" key="2">
    <source>
        <dbReference type="ARBA" id="ARBA00008566"/>
    </source>
</evidence>
<dbReference type="PANTHER" id="PTHR31686">
    <property type="match status" value="1"/>
</dbReference>
<dbReference type="InterPro" id="IPR004695">
    <property type="entry name" value="SLAC1/Mae1/Ssu1/TehA"/>
</dbReference>
<dbReference type="Gene3D" id="1.50.10.150">
    <property type="entry name" value="Voltage-dependent anion channel"/>
    <property type="match status" value="1"/>
</dbReference>
<evidence type="ECO:0000256" key="3">
    <source>
        <dbReference type="ARBA" id="ARBA00022448"/>
    </source>
</evidence>
<protein>
    <submittedName>
        <fullName evidence="9">TDT family transporter</fullName>
    </submittedName>
</protein>
<keyword evidence="6 8" id="KW-1133">Transmembrane helix</keyword>
<evidence type="ECO:0000256" key="6">
    <source>
        <dbReference type="ARBA" id="ARBA00022989"/>
    </source>
</evidence>
<dbReference type="InterPro" id="IPR038665">
    <property type="entry name" value="Voltage-dep_anion_channel_sf"/>
</dbReference>
<evidence type="ECO:0000313" key="10">
    <source>
        <dbReference type="Proteomes" id="UP000466307"/>
    </source>
</evidence>
<feature type="transmembrane region" description="Helical" evidence="8">
    <location>
        <begin position="311"/>
        <end position="331"/>
    </location>
</feature>
<feature type="transmembrane region" description="Helical" evidence="8">
    <location>
        <begin position="278"/>
        <end position="299"/>
    </location>
</feature>
<feature type="transmembrane region" description="Helical" evidence="8">
    <location>
        <begin position="32"/>
        <end position="50"/>
    </location>
</feature>
<organism evidence="9 10">
    <name type="scientific">Gordonia desulfuricans</name>
    <dbReference type="NCBI Taxonomy" id="89051"/>
    <lineage>
        <taxon>Bacteria</taxon>
        <taxon>Bacillati</taxon>
        <taxon>Actinomycetota</taxon>
        <taxon>Actinomycetes</taxon>
        <taxon>Mycobacteriales</taxon>
        <taxon>Gordoniaceae</taxon>
        <taxon>Gordonia</taxon>
    </lineage>
</organism>
<dbReference type="InterPro" id="IPR051629">
    <property type="entry name" value="Sulfite_efflux_TDT"/>
</dbReference>
<keyword evidence="10" id="KW-1185">Reference proteome</keyword>
<evidence type="ECO:0000256" key="7">
    <source>
        <dbReference type="ARBA" id="ARBA00023136"/>
    </source>
</evidence>
<evidence type="ECO:0000256" key="1">
    <source>
        <dbReference type="ARBA" id="ARBA00004651"/>
    </source>
</evidence>
<sequence>MTITAPRLRAARRIRPTPLPVRPERFAHLPPNWFAVVMGTGIIAVAAHGMPGHPAYLTPVAVVFWVLACVVFVPVAGATAVQWLRHPHIARGHRRHAVTAHFYGAVPMATLTVGTSTLVGGSTVIGHDTALVIDLVCFGVGTVGGVITAVTIGVPHLLGRRGDRTEAFGGWLMSVVPPTVSASSAALLAATVTPAWARWTLMAVGVACLLWSIAVSAPILAMVLRRLVTGGVGAAPMVPTWWIVLGPLGQSVTAAGLLAVAPAGLVDPATLRLLDQLAVGYAVPVWSLALAWIGIAAAVTAHTVRSGMPFALTWWSFTFPVGTFVTGSSVLAAATGLAVFAVVAWVAGVALLAAWLVVAGRTLAGLAATDGRPHR</sequence>
<dbReference type="EMBL" id="JAADZU010000008">
    <property type="protein sequence ID" value="NDK88781.1"/>
    <property type="molecule type" value="Genomic_DNA"/>
</dbReference>
<gene>
    <name evidence="9" type="ORF">GYA93_04185</name>
</gene>
<feature type="transmembrane region" description="Helical" evidence="8">
    <location>
        <begin position="56"/>
        <end position="81"/>
    </location>
</feature>
<keyword evidence="3" id="KW-0813">Transport</keyword>
<feature type="transmembrane region" description="Helical" evidence="8">
    <location>
        <begin position="337"/>
        <end position="358"/>
    </location>
</feature>
<feature type="transmembrane region" description="Helical" evidence="8">
    <location>
        <begin position="241"/>
        <end position="266"/>
    </location>
</feature>
<feature type="transmembrane region" description="Helical" evidence="8">
    <location>
        <begin position="102"/>
        <end position="125"/>
    </location>
</feature>
<feature type="transmembrane region" description="Helical" evidence="8">
    <location>
        <begin position="170"/>
        <end position="190"/>
    </location>
</feature>
<dbReference type="GO" id="GO:0055085">
    <property type="term" value="P:transmembrane transport"/>
    <property type="evidence" value="ECO:0007669"/>
    <property type="project" value="InterPro"/>
</dbReference>
<comment type="subcellular location">
    <subcellularLocation>
        <location evidence="1">Cell membrane</location>
        <topology evidence="1">Multi-pass membrane protein</topology>
    </subcellularLocation>
</comment>
<dbReference type="PANTHER" id="PTHR31686:SF1">
    <property type="entry name" value="SULFITE EFFLUX PUMP SSU1"/>
    <property type="match status" value="1"/>
</dbReference>
<feature type="transmembrane region" description="Helical" evidence="8">
    <location>
        <begin position="131"/>
        <end position="158"/>
    </location>
</feature>
<evidence type="ECO:0000256" key="4">
    <source>
        <dbReference type="ARBA" id="ARBA00022475"/>
    </source>
</evidence>
<evidence type="ECO:0000313" key="9">
    <source>
        <dbReference type="EMBL" id="NDK88781.1"/>
    </source>
</evidence>
<keyword evidence="4" id="KW-1003">Cell membrane</keyword>
<dbReference type="Pfam" id="PF03595">
    <property type="entry name" value="SLAC1"/>
    <property type="match status" value="1"/>
</dbReference>
<name>A0A7K3LL61_9ACTN</name>
<dbReference type="AlphaFoldDB" id="A0A7K3LL61"/>
<keyword evidence="5 8" id="KW-0812">Transmembrane</keyword>
<keyword evidence="7 8" id="KW-0472">Membrane</keyword>
<reference evidence="9 10" key="1">
    <citation type="submission" date="2020-01" db="EMBL/GenBank/DDBJ databases">
        <title>Investigation of new actinobacteria for the biodesulphurisation of diesel fuel.</title>
        <authorList>
            <person name="Athi Narayanan S.M."/>
        </authorList>
    </citation>
    <scope>NUCLEOTIDE SEQUENCE [LARGE SCALE GENOMIC DNA]</scope>
    <source>
        <strain evidence="9 10">213E</strain>
    </source>
</reference>
<dbReference type="GO" id="GO:0005886">
    <property type="term" value="C:plasma membrane"/>
    <property type="evidence" value="ECO:0007669"/>
    <property type="project" value="UniProtKB-SubCell"/>
</dbReference>
<evidence type="ECO:0000256" key="8">
    <source>
        <dbReference type="SAM" id="Phobius"/>
    </source>
</evidence>
<proteinExistence type="inferred from homology"/>
<evidence type="ECO:0000256" key="5">
    <source>
        <dbReference type="ARBA" id="ARBA00022692"/>
    </source>
</evidence>
<comment type="caution">
    <text evidence="9">The sequence shown here is derived from an EMBL/GenBank/DDBJ whole genome shotgun (WGS) entry which is preliminary data.</text>
</comment>
<dbReference type="RefSeq" id="WP_059035980.1">
    <property type="nucleotide sequence ID" value="NZ_JAADZU010000008.1"/>
</dbReference>
<dbReference type="Proteomes" id="UP000466307">
    <property type="component" value="Unassembled WGS sequence"/>
</dbReference>
<accession>A0A7K3LL61</accession>
<feature type="transmembrane region" description="Helical" evidence="8">
    <location>
        <begin position="196"/>
        <end position="220"/>
    </location>
</feature>
<comment type="similarity">
    <text evidence="2">Belongs to the tellurite-resistance/dicarboxylate transporter (TDT) family.</text>
</comment>